<dbReference type="Proteomes" id="UP000789366">
    <property type="component" value="Unassembled WGS sequence"/>
</dbReference>
<evidence type="ECO:0000313" key="1">
    <source>
        <dbReference type="EMBL" id="CAG8498142.1"/>
    </source>
</evidence>
<dbReference type="EMBL" id="CAJVPW010002063">
    <property type="protein sequence ID" value="CAG8498142.1"/>
    <property type="molecule type" value="Genomic_DNA"/>
</dbReference>
<name>A0ACA9KWJ1_9GLOM</name>
<keyword evidence="2" id="KW-1185">Reference proteome</keyword>
<reference evidence="1" key="1">
    <citation type="submission" date="2021-06" db="EMBL/GenBank/DDBJ databases">
        <authorList>
            <person name="Kallberg Y."/>
            <person name="Tangrot J."/>
            <person name="Rosling A."/>
        </authorList>
    </citation>
    <scope>NUCLEOTIDE SEQUENCE</scope>
    <source>
        <strain evidence="1">28 12/20/2015</strain>
    </source>
</reference>
<organism evidence="1 2">
    <name type="scientific">Cetraspora pellucida</name>
    <dbReference type="NCBI Taxonomy" id="1433469"/>
    <lineage>
        <taxon>Eukaryota</taxon>
        <taxon>Fungi</taxon>
        <taxon>Fungi incertae sedis</taxon>
        <taxon>Mucoromycota</taxon>
        <taxon>Glomeromycotina</taxon>
        <taxon>Glomeromycetes</taxon>
        <taxon>Diversisporales</taxon>
        <taxon>Gigasporaceae</taxon>
        <taxon>Cetraspora</taxon>
    </lineage>
</organism>
<gene>
    <name evidence="1" type="ORF">SPELUC_LOCUS2880</name>
</gene>
<evidence type="ECO:0000313" key="2">
    <source>
        <dbReference type="Proteomes" id="UP000789366"/>
    </source>
</evidence>
<accession>A0ACA9KWJ1</accession>
<sequence length="141" mass="15727">MLPTLNMVGDFIALERITHRLKLLEIGDVVVCVTPTDPWRSVCKRILGMPGDRVCIDPTAVNRRYITVPSGHVWIQGDNMSNSTDSRNYGPVPYALIKGRVFARVSLNIVHNRLIFQRLTSSFIAKGLAGSLLGEEWACFT</sequence>
<proteinExistence type="predicted"/>
<protein>
    <submittedName>
        <fullName evidence="1">13810_t:CDS:1</fullName>
    </submittedName>
</protein>
<comment type="caution">
    <text evidence="1">The sequence shown here is derived from an EMBL/GenBank/DDBJ whole genome shotgun (WGS) entry which is preliminary data.</text>
</comment>